<proteinExistence type="predicted"/>
<evidence type="ECO:0008006" key="2">
    <source>
        <dbReference type="Google" id="ProtNLM"/>
    </source>
</evidence>
<dbReference type="EMBL" id="HBGA01125841">
    <property type="protein sequence ID" value="CAD9035354.1"/>
    <property type="molecule type" value="Transcribed_RNA"/>
</dbReference>
<dbReference type="Pfam" id="PF04134">
    <property type="entry name" value="DCC1-like"/>
    <property type="match status" value="1"/>
</dbReference>
<protein>
    <recommendedName>
        <fullName evidence="2">Thiol-disulfide oxidoreductase DCC</fullName>
    </recommendedName>
</protein>
<dbReference type="AlphaFoldDB" id="A0A7S1J8W5"/>
<reference evidence="1" key="1">
    <citation type="submission" date="2021-01" db="EMBL/GenBank/DDBJ databases">
        <authorList>
            <person name="Corre E."/>
            <person name="Pelletier E."/>
            <person name="Niang G."/>
            <person name="Scheremetjew M."/>
            <person name="Finn R."/>
            <person name="Kale V."/>
            <person name="Holt S."/>
            <person name="Cochrane G."/>
            <person name="Meng A."/>
            <person name="Brown T."/>
            <person name="Cohen L."/>
        </authorList>
    </citation>
    <scope>NUCLEOTIDE SEQUENCE</scope>
    <source>
        <strain evidence="1">NIES-381</strain>
    </source>
</reference>
<accession>A0A7S1J8W5</accession>
<dbReference type="PANTHER" id="PTHR33639">
    <property type="entry name" value="THIOL-DISULFIDE OXIDOREDUCTASE DCC"/>
    <property type="match status" value="1"/>
</dbReference>
<dbReference type="InterPro" id="IPR007263">
    <property type="entry name" value="DCC1-like"/>
</dbReference>
<sequence length="151" mass="17196">MADTTKLLTLGIDRIVLFDGVCVLCNGCMDFLLKNDVEERLTFGQMQSPQGQRLLSFLGIPMEDAMKQFVFVEGGHCYRGSSAALRIARHLRWPYPLLWMFLAVPPFIRNGVYGIVASNRYSWFGQLDACKKPSPELQARFIEYQELPNLS</sequence>
<gene>
    <name evidence="1" type="ORF">EGYM00392_LOCUS46508</name>
</gene>
<name>A0A7S1J8W5_9EUGL</name>
<organism evidence="1">
    <name type="scientific">Eutreptiella gymnastica</name>
    <dbReference type="NCBI Taxonomy" id="73025"/>
    <lineage>
        <taxon>Eukaryota</taxon>
        <taxon>Discoba</taxon>
        <taxon>Euglenozoa</taxon>
        <taxon>Euglenida</taxon>
        <taxon>Spirocuta</taxon>
        <taxon>Euglenophyceae</taxon>
        <taxon>Eutreptiales</taxon>
        <taxon>Eutreptiaceae</taxon>
        <taxon>Eutreptiella</taxon>
    </lineage>
</organism>
<dbReference type="GO" id="GO:0015035">
    <property type="term" value="F:protein-disulfide reductase activity"/>
    <property type="evidence" value="ECO:0007669"/>
    <property type="project" value="InterPro"/>
</dbReference>
<dbReference type="PANTHER" id="PTHR33639:SF2">
    <property type="entry name" value="DUF393 DOMAIN-CONTAINING PROTEIN"/>
    <property type="match status" value="1"/>
</dbReference>
<dbReference type="InterPro" id="IPR052927">
    <property type="entry name" value="DCC_oxidoreductase"/>
</dbReference>
<evidence type="ECO:0000313" key="1">
    <source>
        <dbReference type="EMBL" id="CAD9035354.1"/>
    </source>
</evidence>